<dbReference type="InterPro" id="IPR002018">
    <property type="entry name" value="CarbesteraseB"/>
</dbReference>
<evidence type="ECO:0000259" key="4">
    <source>
        <dbReference type="Pfam" id="PF00135"/>
    </source>
</evidence>
<dbReference type="Pfam" id="PF00135">
    <property type="entry name" value="COesterase"/>
    <property type="match status" value="1"/>
</dbReference>
<evidence type="ECO:0000313" key="6">
    <source>
        <dbReference type="Proteomes" id="UP001215280"/>
    </source>
</evidence>
<dbReference type="AlphaFoldDB" id="A0AAD7K2E6"/>
<dbReference type="EMBL" id="JARJLG010000011">
    <property type="protein sequence ID" value="KAJ7776821.1"/>
    <property type="molecule type" value="Genomic_DNA"/>
</dbReference>
<name>A0AAD7K2E6_9AGAR</name>
<evidence type="ECO:0000256" key="2">
    <source>
        <dbReference type="ARBA" id="ARBA00022801"/>
    </source>
</evidence>
<organism evidence="5 6">
    <name type="scientific">Mycena maculata</name>
    <dbReference type="NCBI Taxonomy" id="230809"/>
    <lineage>
        <taxon>Eukaryota</taxon>
        <taxon>Fungi</taxon>
        <taxon>Dikarya</taxon>
        <taxon>Basidiomycota</taxon>
        <taxon>Agaricomycotina</taxon>
        <taxon>Agaricomycetes</taxon>
        <taxon>Agaricomycetidae</taxon>
        <taxon>Agaricales</taxon>
        <taxon>Marasmiineae</taxon>
        <taxon>Mycenaceae</taxon>
        <taxon>Mycena</taxon>
    </lineage>
</organism>
<gene>
    <name evidence="5" type="ORF">DFH07DRAFT_911713</name>
</gene>
<dbReference type="PANTHER" id="PTHR11559">
    <property type="entry name" value="CARBOXYLESTERASE"/>
    <property type="match status" value="1"/>
</dbReference>
<dbReference type="InterPro" id="IPR050309">
    <property type="entry name" value="Type-B_Carboxylest/Lipase"/>
</dbReference>
<dbReference type="SUPFAM" id="SSF53474">
    <property type="entry name" value="alpha/beta-Hydrolases"/>
    <property type="match status" value="1"/>
</dbReference>
<keyword evidence="3" id="KW-0732">Signal</keyword>
<sequence>MSLLNFGVLAAAVLFQARAAAGAALAAPTVTLDSGVFTGTVSSSTTQSFLGIPFAQPPVGDLRYRLPVANSPYNTSFTATAMGPGCPQQAVVLPILTGFTEEVVDYVANSIFGTVFPSDEDCLTLNVIKPSTATATSKLPVVVWIFGGGFELGSPQMYDGTPIVQRSIAMGEPVIYVSMNYRVSAFGFLPGAEVRAAGVGNLGLQDQRQAFRWVQQYITAFGGDPTKVTIWGESAGAISVSLHMLANGGNTEGLFRGAFMESGSPIPVGPIENGQKYYDAIVDQVGCASSSDTLECLRTVPYATLKAAQDASPFIFAYQSLVLAWLPREDGVFLTDNPQLLVQQGAVANVPFVTGDCDDEGTLFSLSTTNITTDAEFLQYISSIWVPEASTAQVSAMVALYPDDISDGSPFNTGILDALTPQFKRLAAFQGDAVFQAPRRFFQQSLSGKQNQWAFLSQRLKGVPFLGSFHTSDILNIYFDGELTDYLINFATNLNPNGKTVPSWPAYTTATPNMMTFVDDIFFPTSITQDTYRAAAMEAVTAMTLEFPI</sequence>
<reference evidence="5" key="1">
    <citation type="submission" date="2023-03" db="EMBL/GenBank/DDBJ databases">
        <title>Massive genome expansion in bonnet fungi (Mycena s.s.) driven by repeated elements and novel gene families across ecological guilds.</title>
        <authorList>
            <consortium name="Lawrence Berkeley National Laboratory"/>
            <person name="Harder C.B."/>
            <person name="Miyauchi S."/>
            <person name="Viragh M."/>
            <person name="Kuo A."/>
            <person name="Thoen E."/>
            <person name="Andreopoulos B."/>
            <person name="Lu D."/>
            <person name="Skrede I."/>
            <person name="Drula E."/>
            <person name="Henrissat B."/>
            <person name="Morin E."/>
            <person name="Kohler A."/>
            <person name="Barry K."/>
            <person name="LaButti K."/>
            <person name="Morin E."/>
            <person name="Salamov A."/>
            <person name="Lipzen A."/>
            <person name="Mereny Z."/>
            <person name="Hegedus B."/>
            <person name="Baldrian P."/>
            <person name="Stursova M."/>
            <person name="Weitz H."/>
            <person name="Taylor A."/>
            <person name="Grigoriev I.V."/>
            <person name="Nagy L.G."/>
            <person name="Martin F."/>
            <person name="Kauserud H."/>
        </authorList>
    </citation>
    <scope>NUCLEOTIDE SEQUENCE</scope>
    <source>
        <strain evidence="5">CBHHK188m</strain>
    </source>
</reference>
<protein>
    <recommendedName>
        <fullName evidence="3">Carboxylic ester hydrolase</fullName>
        <ecNumber evidence="3">3.1.1.-</ecNumber>
    </recommendedName>
</protein>
<dbReference type="PROSITE" id="PS00122">
    <property type="entry name" value="CARBOXYLESTERASE_B_1"/>
    <property type="match status" value="1"/>
</dbReference>
<dbReference type="Proteomes" id="UP001215280">
    <property type="component" value="Unassembled WGS sequence"/>
</dbReference>
<dbReference type="InterPro" id="IPR029058">
    <property type="entry name" value="AB_hydrolase_fold"/>
</dbReference>
<evidence type="ECO:0000256" key="3">
    <source>
        <dbReference type="RuleBase" id="RU361235"/>
    </source>
</evidence>
<proteinExistence type="inferred from homology"/>
<feature type="signal peptide" evidence="3">
    <location>
        <begin position="1"/>
        <end position="26"/>
    </location>
</feature>
<evidence type="ECO:0000256" key="1">
    <source>
        <dbReference type="ARBA" id="ARBA00005964"/>
    </source>
</evidence>
<evidence type="ECO:0000313" key="5">
    <source>
        <dbReference type="EMBL" id="KAJ7776821.1"/>
    </source>
</evidence>
<dbReference type="PROSITE" id="PS00941">
    <property type="entry name" value="CARBOXYLESTERASE_B_2"/>
    <property type="match status" value="1"/>
</dbReference>
<dbReference type="GO" id="GO:0016787">
    <property type="term" value="F:hydrolase activity"/>
    <property type="evidence" value="ECO:0007669"/>
    <property type="project" value="UniProtKB-KW"/>
</dbReference>
<dbReference type="InterPro" id="IPR019826">
    <property type="entry name" value="Carboxylesterase_B_AS"/>
</dbReference>
<dbReference type="EC" id="3.1.1.-" evidence="3"/>
<dbReference type="Gene3D" id="3.40.50.1820">
    <property type="entry name" value="alpha/beta hydrolase"/>
    <property type="match status" value="1"/>
</dbReference>
<feature type="domain" description="Carboxylesterase type B" evidence="4">
    <location>
        <begin position="27"/>
        <end position="517"/>
    </location>
</feature>
<comment type="caution">
    <text evidence="5">The sequence shown here is derived from an EMBL/GenBank/DDBJ whole genome shotgun (WGS) entry which is preliminary data.</text>
</comment>
<feature type="chain" id="PRO_5041768363" description="Carboxylic ester hydrolase" evidence="3">
    <location>
        <begin position="27"/>
        <end position="549"/>
    </location>
</feature>
<keyword evidence="2 3" id="KW-0378">Hydrolase</keyword>
<keyword evidence="6" id="KW-1185">Reference proteome</keyword>
<accession>A0AAD7K2E6</accession>
<dbReference type="InterPro" id="IPR019819">
    <property type="entry name" value="Carboxylesterase_B_CS"/>
</dbReference>
<comment type="similarity">
    <text evidence="1 3">Belongs to the type-B carboxylesterase/lipase family.</text>
</comment>